<sequence>MWTADLMAMASPPLPKKSTVASSSSDTKFFDISMPYDDICGSSYNGLKLSTSTESTTSMTSIAESVSENGCEDDDGVCDDDNGELMNDTDSIASNFTTRSDYDRTSSPTPASPRSIFQRYWDSPKSCDTPTNNKVEEEEENFLRRLEKLQMPLVNEGDEEDIPVSTQPREGHTPSKNNIISSPPSRPISDDDNSIHYTASQLPSSPTSKRRQILPTPPPSPLSVKQRCSKPCCRPWSSTSALIKKPKSSCLRPARYSFSSVGCKSGVEQRRRSASLGTDLEFIESSDVSTTRISETEGSNEEDSPRTKFKKGVSFYSEVSVFEFTVPQERRVDGWSNYFV</sequence>
<feature type="compositionally biased region" description="Low complexity" evidence="1">
    <location>
        <begin position="105"/>
        <end position="115"/>
    </location>
</feature>
<feature type="region of interest" description="Disordered" evidence="1">
    <location>
        <begin position="64"/>
        <end position="226"/>
    </location>
</feature>
<reference evidence="2 3" key="1">
    <citation type="journal article" date="2004" name="Science">
        <title>The genome of the diatom Thalassiosira pseudonana: ecology, evolution, and metabolism.</title>
        <authorList>
            <person name="Armbrust E.V."/>
            <person name="Berges J.A."/>
            <person name="Bowler C."/>
            <person name="Green B.R."/>
            <person name="Martinez D."/>
            <person name="Putnam N.H."/>
            <person name="Zhou S."/>
            <person name="Allen A.E."/>
            <person name="Apt K.E."/>
            <person name="Bechner M."/>
            <person name="Brzezinski M.A."/>
            <person name="Chaal B.K."/>
            <person name="Chiovitti A."/>
            <person name="Davis A.K."/>
            <person name="Demarest M.S."/>
            <person name="Detter J.C."/>
            <person name="Glavina T."/>
            <person name="Goodstein D."/>
            <person name="Hadi M.Z."/>
            <person name="Hellsten U."/>
            <person name="Hildebrand M."/>
            <person name="Jenkins B.D."/>
            <person name="Jurka J."/>
            <person name="Kapitonov V.V."/>
            <person name="Kroger N."/>
            <person name="Lau W.W."/>
            <person name="Lane T.W."/>
            <person name="Larimer F.W."/>
            <person name="Lippmeier J.C."/>
            <person name="Lucas S."/>
            <person name="Medina M."/>
            <person name="Montsant A."/>
            <person name="Obornik M."/>
            <person name="Parker M.S."/>
            <person name="Palenik B."/>
            <person name="Pazour G.J."/>
            <person name="Richardson P.M."/>
            <person name="Rynearson T.A."/>
            <person name="Saito M.A."/>
            <person name="Schwartz D.C."/>
            <person name="Thamatrakoln K."/>
            <person name="Valentin K."/>
            <person name="Vardi A."/>
            <person name="Wilkerson F.P."/>
            <person name="Rokhsar D.S."/>
        </authorList>
    </citation>
    <scope>NUCLEOTIDE SEQUENCE [LARGE SCALE GENOMIC DNA]</scope>
    <source>
        <strain evidence="2 3">CCMP1335</strain>
    </source>
</reference>
<dbReference type="KEGG" id="tps:THAPS_25335"/>
<dbReference type="RefSeq" id="XP_002295381.1">
    <property type="nucleotide sequence ID" value="XM_002295345.1"/>
</dbReference>
<feature type="compositionally biased region" description="Low complexity" evidence="1">
    <location>
        <begin position="174"/>
        <end position="183"/>
    </location>
</feature>
<evidence type="ECO:0000313" key="2">
    <source>
        <dbReference type="EMBL" id="ACI64098.1"/>
    </source>
</evidence>
<dbReference type="InParanoid" id="B5YLL2"/>
<dbReference type="EMBL" id="CP001159">
    <property type="protein sequence ID" value="ACI64098.1"/>
    <property type="molecule type" value="Genomic_DNA"/>
</dbReference>
<evidence type="ECO:0000256" key="1">
    <source>
        <dbReference type="SAM" id="MobiDB-lite"/>
    </source>
</evidence>
<feature type="compositionally biased region" description="Polar residues" evidence="1">
    <location>
        <begin position="196"/>
        <end position="207"/>
    </location>
</feature>
<dbReference type="eggNOG" id="ENOG502RVT5">
    <property type="taxonomic scope" value="Eukaryota"/>
</dbReference>
<dbReference type="HOGENOM" id="CLU_817580_0_0_1"/>
<accession>B5YLL2</accession>
<feature type="compositionally biased region" description="Acidic residues" evidence="1">
    <location>
        <begin position="70"/>
        <end position="83"/>
    </location>
</feature>
<dbReference type="AlphaFoldDB" id="B5YLL2"/>
<dbReference type="GeneID" id="7450952"/>
<gene>
    <name evidence="2" type="ORF">THAPS_25335</name>
</gene>
<feature type="region of interest" description="Disordered" evidence="1">
    <location>
        <begin position="287"/>
        <end position="307"/>
    </location>
</feature>
<dbReference type="Proteomes" id="UP000001449">
    <property type="component" value="Chromosome 18"/>
</dbReference>
<organism evidence="2 3">
    <name type="scientific">Thalassiosira pseudonana</name>
    <name type="common">Marine diatom</name>
    <name type="synonym">Cyclotella nana</name>
    <dbReference type="NCBI Taxonomy" id="35128"/>
    <lineage>
        <taxon>Eukaryota</taxon>
        <taxon>Sar</taxon>
        <taxon>Stramenopiles</taxon>
        <taxon>Ochrophyta</taxon>
        <taxon>Bacillariophyta</taxon>
        <taxon>Coscinodiscophyceae</taxon>
        <taxon>Thalassiosirophycidae</taxon>
        <taxon>Thalassiosirales</taxon>
        <taxon>Thalassiosiraceae</taxon>
        <taxon>Thalassiosira</taxon>
    </lineage>
</organism>
<evidence type="ECO:0000313" key="3">
    <source>
        <dbReference type="Proteomes" id="UP000001449"/>
    </source>
</evidence>
<dbReference type="OMA" id="NIFGAYW"/>
<protein>
    <submittedName>
        <fullName evidence="2">Uncharacterized protein</fullName>
    </submittedName>
</protein>
<feature type="region of interest" description="Disordered" evidence="1">
    <location>
        <begin position="1"/>
        <end position="22"/>
    </location>
</feature>
<feature type="compositionally biased region" description="Polar residues" evidence="1">
    <location>
        <begin position="88"/>
        <end position="99"/>
    </location>
</feature>
<feature type="compositionally biased region" description="Polar residues" evidence="1">
    <location>
        <begin position="287"/>
        <end position="297"/>
    </location>
</feature>
<keyword evidence="3" id="KW-1185">Reference proteome</keyword>
<dbReference type="PaxDb" id="35128-Thaps25335"/>
<proteinExistence type="predicted"/>
<reference evidence="2 3" key="2">
    <citation type="journal article" date="2008" name="Nature">
        <title>The Phaeodactylum genome reveals the evolutionary history of diatom genomes.</title>
        <authorList>
            <person name="Bowler C."/>
            <person name="Allen A.E."/>
            <person name="Badger J.H."/>
            <person name="Grimwood J."/>
            <person name="Jabbari K."/>
            <person name="Kuo A."/>
            <person name="Maheswari U."/>
            <person name="Martens C."/>
            <person name="Maumus F."/>
            <person name="Otillar R.P."/>
            <person name="Rayko E."/>
            <person name="Salamov A."/>
            <person name="Vandepoele K."/>
            <person name="Beszteri B."/>
            <person name="Gruber A."/>
            <person name="Heijde M."/>
            <person name="Katinka M."/>
            <person name="Mock T."/>
            <person name="Valentin K."/>
            <person name="Verret F."/>
            <person name="Berges J.A."/>
            <person name="Brownlee C."/>
            <person name="Cadoret J.P."/>
            <person name="Chiovitti A."/>
            <person name="Choi C.J."/>
            <person name="Coesel S."/>
            <person name="De Martino A."/>
            <person name="Detter J.C."/>
            <person name="Durkin C."/>
            <person name="Falciatore A."/>
            <person name="Fournet J."/>
            <person name="Haruta M."/>
            <person name="Huysman M.J."/>
            <person name="Jenkins B.D."/>
            <person name="Jiroutova K."/>
            <person name="Jorgensen R.E."/>
            <person name="Joubert Y."/>
            <person name="Kaplan A."/>
            <person name="Kroger N."/>
            <person name="Kroth P.G."/>
            <person name="La Roche J."/>
            <person name="Lindquist E."/>
            <person name="Lommer M."/>
            <person name="Martin-Jezequel V."/>
            <person name="Lopez P.J."/>
            <person name="Lucas S."/>
            <person name="Mangogna M."/>
            <person name="McGinnis K."/>
            <person name="Medlin L.K."/>
            <person name="Montsant A."/>
            <person name="Oudot-Le Secq M.P."/>
            <person name="Napoli C."/>
            <person name="Obornik M."/>
            <person name="Parker M.S."/>
            <person name="Petit J.L."/>
            <person name="Porcel B.M."/>
            <person name="Poulsen N."/>
            <person name="Robison M."/>
            <person name="Rychlewski L."/>
            <person name="Rynearson T.A."/>
            <person name="Schmutz J."/>
            <person name="Shapiro H."/>
            <person name="Siaut M."/>
            <person name="Stanley M."/>
            <person name="Sussman M.R."/>
            <person name="Taylor A.R."/>
            <person name="Vardi A."/>
            <person name="von Dassow P."/>
            <person name="Vyverman W."/>
            <person name="Willis A."/>
            <person name="Wyrwicz L.S."/>
            <person name="Rokhsar D.S."/>
            <person name="Weissenbach J."/>
            <person name="Armbrust E.V."/>
            <person name="Green B.R."/>
            <person name="Van de Peer Y."/>
            <person name="Grigoriev I.V."/>
        </authorList>
    </citation>
    <scope>NUCLEOTIDE SEQUENCE [LARGE SCALE GENOMIC DNA]</scope>
    <source>
        <strain evidence="2 3">CCMP1335</strain>
    </source>
</reference>
<name>B5YLL2_THAPS</name>